<dbReference type="GO" id="GO:0047631">
    <property type="term" value="F:ADP-ribose diphosphatase activity"/>
    <property type="evidence" value="ECO:0007669"/>
    <property type="project" value="UniProtKB-EC"/>
</dbReference>
<dbReference type="AlphaFoldDB" id="A0A841HZC1"/>
<dbReference type="Proteomes" id="UP000569951">
    <property type="component" value="Unassembled WGS sequence"/>
</dbReference>
<dbReference type="EMBL" id="JACHHG010000007">
    <property type="protein sequence ID" value="MBB6098747.1"/>
    <property type="molecule type" value="Genomic_DNA"/>
</dbReference>
<sequence>MTHPSWAHLVPDDEQPWQPLERREVLSHPRPVLVDRVRTHLGEEIDYVYRPRGPRAVFVLPVTPAGEAVLIRQYRYPLGARITEVPAGAVDAGENSLEAARRELYEEVGGQADTWLPLPGFYPQPSFTGVVFHPFLALGVCLGEHARESTELIEPICLPLPEVYRRLAAGEVQDGASALTLFYARPLLEARGLL</sequence>
<dbReference type="GO" id="GO:0019693">
    <property type="term" value="P:ribose phosphate metabolic process"/>
    <property type="evidence" value="ECO:0007669"/>
    <property type="project" value="TreeGrafter"/>
</dbReference>
<evidence type="ECO:0000256" key="1">
    <source>
        <dbReference type="ARBA" id="ARBA00001946"/>
    </source>
</evidence>
<reference evidence="4 5" key="1">
    <citation type="submission" date="2020-08" db="EMBL/GenBank/DDBJ databases">
        <title>Genomic Encyclopedia of Type Strains, Phase IV (KMG-IV): sequencing the most valuable type-strain genomes for metagenomic binning, comparative biology and taxonomic classification.</title>
        <authorList>
            <person name="Goeker M."/>
        </authorList>
    </citation>
    <scope>NUCLEOTIDE SEQUENCE [LARGE SCALE GENOMIC DNA]</scope>
    <source>
        <strain evidence="4 5">DSM 21458</strain>
    </source>
</reference>
<dbReference type="InterPro" id="IPR020084">
    <property type="entry name" value="NUDIX_hydrolase_CS"/>
</dbReference>
<dbReference type="Gene3D" id="3.90.79.10">
    <property type="entry name" value="Nucleoside Triphosphate Pyrophosphohydrolase"/>
    <property type="match status" value="1"/>
</dbReference>
<dbReference type="SUPFAM" id="SSF55811">
    <property type="entry name" value="Nudix"/>
    <property type="match status" value="1"/>
</dbReference>
<dbReference type="GO" id="GO:0006753">
    <property type="term" value="P:nucleoside phosphate metabolic process"/>
    <property type="evidence" value="ECO:0007669"/>
    <property type="project" value="TreeGrafter"/>
</dbReference>
<dbReference type="PANTHER" id="PTHR11839:SF18">
    <property type="entry name" value="NUDIX HYDROLASE DOMAIN-CONTAINING PROTEIN"/>
    <property type="match status" value="1"/>
</dbReference>
<dbReference type="InterPro" id="IPR015797">
    <property type="entry name" value="NUDIX_hydrolase-like_dom_sf"/>
</dbReference>
<evidence type="ECO:0000259" key="3">
    <source>
        <dbReference type="PROSITE" id="PS51462"/>
    </source>
</evidence>
<proteinExistence type="predicted"/>
<comment type="caution">
    <text evidence="4">The sequence shown here is derived from an EMBL/GenBank/DDBJ whole genome shotgun (WGS) entry which is preliminary data.</text>
</comment>
<evidence type="ECO:0000256" key="2">
    <source>
        <dbReference type="ARBA" id="ARBA00022801"/>
    </source>
</evidence>
<feature type="domain" description="Nudix hydrolase" evidence="3">
    <location>
        <begin position="52"/>
        <end position="180"/>
    </location>
</feature>
<accession>A0A841HZC1</accession>
<comment type="cofactor">
    <cofactor evidence="1">
        <name>Mg(2+)</name>
        <dbReference type="ChEBI" id="CHEBI:18420"/>
    </cofactor>
</comment>
<dbReference type="InterPro" id="IPR000086">
    <property type="entry name" value="NUDIX_hydrolase_dom"/>
</dbReference>
<dbReference type="Pfam" id="PF00293">
    <property type="entry name" value="NUDIX"/>
    <property type="match status" value="1"/>
</dbReference>
<dbReference type="EC" id="3.6.1.13" evidence="4"/>
<protein>
    <submittedName>
        <fullName evidence="4">ADP-ribose pyrophosphatase</fullName>
        <ecNumber evidence="4">3.6.1.13</ecNumber>
    </submittedName>
</protein>
<dbReference type="PROSITE" id="PS51462">
    <property type="entry name" value="NUDIX"/>
    <property type="match status" value="1"/>
</dbReference>
<evidence type="ECO:0000313" key="5">
    <source>
        <dbReference type="Proteomes" id="UP000569951"/>
    </source>
</evidence>
<dbReference type="PROSITE" id="PS00893">
    <property type="entry name" value="NUDIX_BOX"/>
    <property type="match status" value="1"/>
</dbReference>
<dbReference type="RefSeq" id="WP_183987462.1">
    <property type="nucleotide sequence ID" value="NZ_JACHHG010000007.1"/>
</dbReference>
<keyword evidence="2 4" id="KW-0378">Hydrolase</keyword>
<dbReference type="PANTHER" id="PTHR11839">
    <property type="entry name" value="UDP/ADP-SUGAR PYROPHOSPHATASE"/>
    <property type="match status" value="1"/>
</dbReference>
<dbReference type="GO" id="GO:0005829">
    <property type="term" value="C:cytosol"/>
    <property type="evidence" value="ECO:0007669"/>
    <property type="project" value="TreeGrafter"/>
</dbReference>
<evidence type="ECO:0000313" key="4">
    <source>
        <dbReference type="EMBL" id="MBB6098747.1"/>
    </source>
</evidence>
<dbReference type="CDD" id="cd24161">
    <property type="entry name" value="NUDIX_ADPRase_Ndx2"/>
    <property type="match status" value="1"/>
</dbReference>
<name>A0A841HZC1_9DEIO</name>
<gene>
    <name evidence="4" type="ORF">HNR42_002182</name>
</gene>
<organism evidence="4 5">
    <name type="scientific">Deinobacterium chartae</name>
    <dbReference type="NCBI Taxonomy" id="521158"/>
    <lineage>
        <taxon>Bacteria</taxon>
        <taxon>Thermotogati</taxon>
        <taxon>Deinococcota</taxon>
        <taxon>Deinococci</taxon>
        <taxon>Deinococcales</taxon>
        <taxon>Deinococcaceae</taxon>
        <taxon>Deinobacterium</taxon>
    </lineage>
</organism>
<keyword evidence="5" id="KW-1185">Reference proteome</keyword>